<dbReference type="RefSeq" id="WP_205359323.1">
    <property type="nucleotide sequence ID" value="NZ_JADKYB010000013.1"/>
</dbReference>
<dbReference type="InterPro" id="IPR005835">
    <property type="entry name" value="NTP_transferase_dom"/>
</dbReference>
<keyword evidence="3" id="KW-1185">Reference proteome</keyword>
<accession>A0ABS2TYS3</accession>
<protein>
    <submittedName>
        <fullName evidence="2">NDP-sugar synthase</fullName>
    </submittedName>
</protein>
<evidence type="ECO:0000313" key="3">
    <source>
        <dbReference type="Proteomes" id="UP000749040"/>
    </source>
</evidence>
<evidence type="ECO:0000259" key="1">
    <source>
        <dbReference type="Pfam" id="PF00483"/>
    </source>
</evidence>
<dbReference type="InterPro" id="IPR050486">
    <property type="entry name" value="Mannose-1P_guanyltransferase"/>
</dbReference>
<organism evidence="2 3">
    <name type="scientific">Actinacidiphila acididurans</name>
    <dbReference type="NCBI Taxonomy" id="2784346"/>
    <lineage>
        <taxon>Bacteria</taxon>
        <taxon>Bacillati</taxon>
        <taxon>Actinomycetota</taxon>
        <taxon>Actinomycetes</taxon>
        <taxon>Kitasatosporales</taxon>
        <taxon>Streptomycetaceae</taxon>
        <taxon>Actinacidiphila</taxon>
    </lineage>
</organism>
<dbReference type="SUPFAM" id="SSF53448">
    <property type="entry name" value="Nucleotide-diphospho-sugar transferases"/>
    <property type="match status" value="1"/>
</dbReference>
<dbReference type="PANTHER" id="PTHR22572">
    <property type="entry name" value="SUGAR-1-PHOSPHATE GUANYL TRANSFERASE"/>
    <property type="match status" value="1"/>
</dbReference>
<comment type="caution">
    <text evidence="2">The sequence shown here is derived from an EMBL/GenBank/DDBJ whole genome shotgun (WGS) entry which is preliminary data.</text>
</comment>
<name>A0ABS2TYS3_9ACTN</name>
<feature type="domain" description="Nucleotidyl transferase" evidence="1">
    <location>
        <begin position="9"/>
        <end position="187"/>
    </location>
</feature>
<evidence type="ECO:0000313" key="2">
    <source>
        <dbReference type="EMBL" id="MBM9507455.1"/>
    </source>
</evidence>
<proteinExistence type="predicted"/>
<reference evidence="2 3" key="1">
    <citation type="submission" date="2021-01" db="EMBL/GenBank/DDBJ databases">
        <title>Streptomyces acididurans sp. nov., isolated from a peat swamp forest soil.</title>
        <authorList>
            <person name="Chantavorakit T."/>
            <person name="Duangmal K."/>
        </authorList>
    </citation>
    <scope>NUCLEOTIDE SEQUENCE [LARGE SCALE GENOMIC DNA]</scope>
    <source>
        <strain evidence="2 3">KK5PA1</strain>
    </source>
</reference>
<dbReference type="EMBL" id="JADKYB010000013">
    <property type="protein sequence ID" value="MBM9507455.1"/>
    <property type="molecule type" value="Genomic_DNA"/>
</dbReference>
<dbReference type="InterPro" id="IPR029044">
    <property type="entry name" value="Nucleotide-diphossugar_trans"/>
</dbReference>
<sequence>MNSDNQFVGVLLAGGRGERAKPLTLAGPTYLRSKALIPFLGRPLIEWTVEQIHEQGADDFYVVAHGLENRLQISSLLGAGDRHGVSVRYSRTRLDRYNTGSGAATLHNIEAWDLTGDALVLPVDSVVDLDVAAMRRRHRESGAVVTVAVVERPAAEVAGKYGTMSADADGLVSEFLEKPTREVADRLAREREDQGLGSALPTSAGLYLVDCAALRDVVRRAGLVRRGTGTLDWGGDLLPWLVGVGCPVVTHPIGEMGDLGSVPDFLLSAIGALDGRFPHVTRALGPSLDGASAVWIDPTSLALPDPRTGLTLAEKIVTGMVEIGPGVRIGRHVEIGPGVRLDHADLGDGVDVAEGATVSRAVCADGAIVGPHAVVTDSYLGPLVTVGSSRRRPARLQAFTALGDGAAVPPGIRLSQVTVYPGLRIPREARVPAGSRLASAQEVLDLAG</sequence>
<dbReference type="Pfam" id="PF00483">
    <property type="entry name" value="NTP_transferase"/>
    <property type="match status" value="1"/>
</dbReference>
<dbReference type="Gene3D" id="2.160.10.10">
    <property type="entry name" value="Hexapeptide repeat proteins"/>
    <property type="match status" value="1"/>
</dbReference>
<dbReference type="Gene3D" id="3.90.550.10">
    <property type="entry name" value="Spore Coat Polysaccharide Biosynthesis Protein SpsA, Chain A"/>
    <property type="match status" value="1"/>
</dbReference>
<dbReference type="Proteomes" id="UP000749040">
    <property type="component" value="Unassembled WGS sequence"/>
</dbReference>
<gene>
    <name evidence="2" type="ORF">ITX44_23535</name>
</gene>